<organism evidence="2 4">
    <name type="scientific">Agathobacter rectalis</name>
    <dbReference type="NCBI Taxonomy" id="39491"/>
    <lineage>
        <taxon>Bacteria</taxon>
        <taxon>Bacillati</taxon>
        <taxon>Bacillota</taxon>
        <taxon>Clostridia</taxon>
        <taxon>Lachnospirales</taxon>
        <taxon>Lachnospiraceae</taxon>
        <taxon>Agathobacter</taxon>
    </lineage>
</organism>
<gene>
    <name evidence="2" type="ORF">DW775_06955</name>
    <name evidence="1" type="ORF">DW975_12050</name>
</gene>
<comment type="caution">
    <text evidence="2">The sequence shown here is derived from an EMBL/GenBank/DDBJ whole genome shotgun (WGS) entry which is preliminary data.</text>
</comment>
<proteinExistence type="predicted"/>
<evidence type="ECO:0000313" key="3">
    <source>
        <dbReference type="Proteomes" id="UP000283431"/>
    </source>
</evidence>
<evidence type="ECO:0000313" key="4">
    <source>
        <dbReference type="Proteomes" id="UP000284835"/>
    </source>
</evidence>
<name>A0A414HZ19_9FIRM</name>
<accession>A0A414HZ19</accession>
<evidence type="ECO:0000313" key="1">
    <source>
        <dbReference type="EMBL" id="RGZ74304.1"/>
    </source>
</evidence>
<dbReference type="AlphaFoldDB" id="A0A414HZ19"/>
<sequence>MRTPKNFTDNINKGIITEEMLELSLFSVNKRAKNHRDRAREVKQMYRNDWYGTVDREYELSDDMYELKDSMLEILTPIGAHYTYRSNKSFSDYYSYEELVEEYGSNVHRYTKYNMKYDEVSTYYKVSGRFKECYLVYKVGNHTFHTIVSENNKYYQSFVKCGQIEELHNFTTYGADVSDLISMQFVKKLVRLIESGNYTYIAA</sequence>
<dbReference type="EMBL" id="QSEN01000025">
    <property type="protein sequence ID" value="RGZ74304.1"/>
    <property type="molecule type" value="Genomic_DNA"/>
</dbReference>
<dbReference type="Proteomes" id="UP000283431">
    <property type="component" value="Unassembled WGS sequence"/>
</dbReference>
<dbReference type="RefSeq" id="WP_118083825.1">
    <property type="nucleotide sequence ID" value="NZ_QSJS01000007.1"/>
</dbReference>
<dbReference type="EMBL" id="QSJS01000007">
    <property type="protein sequence ID" value="RHD95026.1"/>
    <property type="molecule type" value="Genomic_DNA"/>
</dbReference>
<evidence type="ECO:0000313" key="2">
    <source>
        <dbReference type="EMBL" id="RHD95026.1"/>
    </source>
</evidence>
<dbReference type="Proteomes" id="UP000284835">
    <property type="component" value="Unassembled WGS sequence"/>
</dbReference>
<reference evidence="3 4" key="1">
    <citation type="submission" date="2018-08" db="EMBL/GenBank/DDBJ databases">
        <title>A genome reference for cultivated species of the human gut microbiota.</title>
        <authorList>
            <person name="Zou Y."/>
            <person name="Xue W."/>
            <person name="Luo G."/>
        </authorList>
    </citation>
    <scope>NUCLEOTIDE SEQUENCE [LARGE SCALE GENOMIC DNA]</scope>
    <source>
        <strain evidence="2 4">AM30-13AC</strain>
        <strain evidence="1 3">AM48-7</strain>
    </source>
</reference>
<protein>
    <submittedName>
        <fullName evidence="2">Uncharacterized protein</fullName>
    </submittedName>
</protein>